<dbReference type="Pfam" id="PF01244">
    <property type="entry name" value="Peptidase_M19"/>
    <property type="match status" value="1"/>
</dbReference>
<name>A0AAE9XQF4_9PROT</name>
<dbReference type="InterPro" id="IPR032466">
    <property type="entry name" value="Metal_Hydrolase"/>
</dbReference>
<feature type="signal peptide" evidence="1">
    <location>
        <begin position="1"/>
        <end position="27"/>
    </location>
</feature>
<dbReference type="GO" id="GO:0006508">
    <property type="term" value="P:proteolysis"/>
    <property type="evidence" value="ECO:0007669"/>
    <property type="project" value="InterPro"/>
</dbReference>
<dbReference type="PANTHER" id="PTHR10443:SF12">
    <property type="entry name" value="DIPEPTIDASE"/>
    <property type="match status" value="1"/>
</dbReference>
<dbReference type="KEGG" id="gso:PH603_05965"/>
<keyword evidence="3" id="KW-1185">Reference proteome</keyword>
<organism evidence="2 3">
    <name type="scientific">Gimibacter soli</name>
    <dbReference type="NCBI Taxonomy" id="3024400"/>
    <lineage>
        <taxon>Bacteria</taxon>
        <taxon>Pseudomonadati</taxon>
        <taxon>Pseudomonadota</taxon>
        <taxon>Alphaproteobacteria</taxon>
        <taxon>Kordiimonadales</taxon>
        <taxon>Temperatibacteraceae</taxon>
        <taxon>Gimibacter</taxon>
    </lineage>
</organism>
<dbReference type="Gene3D" id="3.20.20.140">
    <property type="entry name" value="Metal-dependent hydrolases"/>
    <property type="match status" value="1"/>
</dbReference>
<proteinExistence type="predicted"/>
<dbReference type="RefSeq" id="WP_289505095.1">
    <property type="nucleotide sequence ID" value="NZ_CP116805.1"/>
</dbReference>
<evidence type="ECO:0000313" key="2">
    <source>
        <dbReference type="EMBL" id="WCL55302.1"/>
    </source>
</evidence>
<feature type="chain" id="PRO_5042008150" evidence="1">
    <location>
        <begin position="28"/>
        <end position="388"/>
    </location>
</feature>
<dbReference type="Proteomes" id="UP001217500">
    <property type="component" value="Chromosome"/>
</dbReference>
<dbReference type="PROSITE" id="PS51318">
    <property type="entry name" value="TAT"/>
    <property type="match status" value="1"/>
</dbReference>
<evidence type="ECO:0000313" key="3">
    <source>
        <dbReference type="Proteomes" id="UP001217500"/>
    </source>
</evidence>
<sequence>MQRRDFLKTLAGSTAALWALKAGGAAAFAGDGAWPGYDKAFVINNLGGLSDPNLRLKDYEAEGIDKKTFVVSPRILADLKASGMTAVNHTIGHVMGPGDPFEISVADIAFWNQVVRHNADALTLVRSVADIKEAKQSGRCGIILGFQNTTMLGDDAERVDTFAGLGVKIIQLTYNDRNRVGDGSMVAENRGLTAFGREVVERLNHVRVLVDLSHSGEQTCLDAVKASKRPIWISHTGCRALADTPRNKTDVELRAVAEKGGMVGIYFMPFLRDDSFAMAEDAVRHIEHAIDICGEDHVGIGTDGGTTAVDDVDAFRAVIAREIEERRKAGISAKGEKPGVVTFLPDMQGPDQFRMLAAMLSKRGHSTGRIEKILGQNSLAFMREIWGA</sequence>
<gene>
    <name evidence="2" type="ORF">PH603_05965</name>
</gene>
<keyword evidence="1" id="KW-0732">Signal</keyword>
<dbReference type="EC" id="3.4.13.-" evidence="2"/>
<dbReference type="InterPro" id="IPR008257">
    <property type="entry name" value="Pept_M19"/>
</dbReference>
<dbReference type="AlphaFoldDB" id="A0AAE9XQF4"/>
<protein>
    <submittedName>
        <fullName evidence="2">Membrane dipeptidase</fullName>
        <ecNumber evidence="2">3.4.13.-</ecNumber>
    </submittedName>
</protein>
<dbReference type="SUPFAM" id="SSF51556">
    <property type="entry name" value="Metallo-dependent hydrolases"/>
    <property type="match status" value="1"/>
</dbReference>
<evidence type="ECO:0000256" key="1">
    <source>
        <dbReference type="SAM" id="SignalP"/>
    </source>
</evidence>
<keyword evidence="2" id="KW-0224">Dipeptidase</keyword>
<dbReference type="PANTHER" id="PTHR10443">
    <property type="entry name" value="MICROSOMAL DIPEPTIDASE"/>
    <property type="match status" value="1"/>
</dbReference>
<accession>A0AAE9XQF4</accession>
<dbReference type="PROSITE" id="PS51365">
    <property type="entry name" value="RENAL_DIPEPTIDASE_2"/>
    <property type="match status" value="1"/>
</dbReference>
<keyword evidence="2" id="KW-0645">Protease</keyword>
<dbReference type="GO" id="GO:0070573">
    <property type="term" value="F:metallodipeptidase activity"/>
    <property type="evidence" value="ECO:0007669"/>
    <property type="project" value="InterPro"/>
</dbReference>
<keyword evidence="2" id="KW-0378">Hydrolase</keyword>
<reference evidence="2" key="1">
    <citation type="submission" date="2023-01" db="EMBL/GenBank/DDBJ databases">
        <title>The genome sequence of Kordiimonadaceae bacterium 6D33.</title>
        <authorList>
            <person name="Liu Y."/>
        </authorList>
    </citation>
    <scope>NUCLEOTIDE SEQUENCE</scope>
    <source>
        <strain evidence="2">6D33</strain>
    </source>
</reference>
<dbReference type="EMBL" id="CP116805">
    <property type="protein sequence ID" value="WCL55302.1"/>
    <property type="molecule type" value="Genomic_DNA"/>
</dbReference>
<dbReference type="InterPro" id="IPR006311">
    <property type="entry name" value="TAT_signal"/>
</dbReference>